<comment type="caution">
    <text evidence="1">The sequence shown here is derived from an EMBL/GenBank/DDBJ whole genome shotgun (WGS) entry which is preliminary data.</text>
</comment>
<protein>
    <submittedName>
        <fullName evidence="1">DUF192 domain-containing protein</fullName>
    </submittedName>
</protein>
<dbReference type="InterPro" id="IPR003795">
    <property type="entry name" value="DUF192"/>
</dbReference>
<name>A0A926P1U6_9HYPH</name>
<dbReference type="Pfam" id="PF02643">
    <property type="entry name" value="DUF192"/>
    <property type="match status" value="1"/>
</dbReference>
<accession>A0A926P1U6</accession>
<proteinExistence type="predicted"/>
<dbReference type="InterPro" id="IPR038695">
    <property type="entry name" value="Saro_0823-like_sf"/>
</dbReference>
<evidence type="ECO:0000313" key="1">
    <source>
        <dbReference type="EMBL" id="MBD1549779.1"/>
    </source>
</evidence>
<dbReference type="EMBL" id="JABFCZ010000075">
    <property type="protein sequence ID" value="MBD1549779.1"/>
    <property type="molecule type" value="Genomic_DNA"/>
</dbReference>
<dbReference type="Gene3D" id="2.60.120.1140">
    <property type="entry name" value="Protein of unknown function DUF192"/>
    <property type="match status" value="1"/>
</dbReference>
<sequence length="133" mass="14484">MAAGGEIPLPTEDLTIATEKGPQQFTVEVAATDEQKAKGLMFRERMALNQGMLFLFQAAGERYFWMKNTPLSLDIIFIDDRGSIISIAEGTTPYSETVIPSQGAAKYVLELLAGTSRRLGIKPGDQVQSSSIK</sequence>
<gene>
    <name evidence="1" type="ORF">HK439_26350</name>
</gene>
<reference evidence="1" key="1">
    <citation type="submission" date="2020-05" db="EMBL/GenBank/DDBJ databases">
        <title>Identification of trans-AT polyketide cluster in two marine bacteria, producers of a novel glutaramide-containing polyketide sesbanimide D and analogs.</title>
        <authorList>
            <person name="Kacar D."/>
            <person name="Rodriguez P."/>
            <person name="Canedo L."/>
            <person name="Gonzalez E."/>
            <person name="Galan B."/>
            <person name="De La Calle F."/>
            <person name="Garcia J.L."/>
        </authorList>
    </citation>
    <scope>NUCLEOTIDE SEQUENCE</scope>
    <source>
        <strain evidence="1">PHM038</strain>
    </source>
</reference>
<dbReference type="AlphaFoldDB" id="A0A926P1U6"/>
<dbReference type="Proteomes" id="UP000598467">
    <property type="component" value="Unassembled WGS sequence"/>
</dbReference>
<dbReference type="PANTHER" id="PTHR37953:SF1">
    <property type="entry name" value="UPF0127 PROTEIN MJ1496"/>
    <property type="match status" value="1"/>
</dbReference>
<evidence type="ECO:0000313" key="2">
    <source>
        <dbReference type="Proteomes" id="UP000598467"/>
    </source>
</evidence>
<organism evidence="1 2">
    <name type="scientific">Roseibium aggregatum</name>
    <dbReference type="NCBI Taxonomy" id="187304"/>
    <lineage>
        <taxon>Bacteria</taxon>
        <taxon>Pseudomonadati</taxon>
        <taxon>Pseudomonadota</taxon>
        <taxon>Alphaproteobacteria</taxon>
        <taxon>Hyphomicrobiales</taxon>
        <taxon>Stappiaceae</taxon>
        <taxon>Roseibium</taxon>
    </lineage>
</organism>
<dbReference type="PANTHER" id="PTHR37953">
    <property type="entry name" value="UPF0127 PROTEIN MJ1496"/>
    <property type="match status" value="1"/>
</dbReference>